<feature type="binding site" description="axial binding residue" evidence="5">
    <location>
        <position position="422"/>
    </location>
    <ligand>
        <name>heme</name>
        <dbReference type="ChEBI" id="CHEBI:30413"/>
    </ligand>
    <ligandPart>
        <name>Fe</name>
        <dbReference type="ChEBI" id="CHEBI:18248"/>
    </ligandPart>
</feature>
<dbReference type="InterPro" id="IPR002401">
    <property type="entry name" value="Cyt_P450_E_grp-I"/>
</dbReference>
<dbReference type="Proteomes" id="UP001283341">
    <property type="component" value="Unassembled WGS sequence"/>
</dbReference>
<dbReference type="InterPro" id="IPR001128">
    <property type="entry name" value="Cyt_P450"/>
</dbReference>
<evidence type="ECO:0000256" key="2">
    <source>
        <dbReference type="ARBA" id="ARBA00022617"/>
    </source>
</evidence>
<evidence type="ECO:0000256" key="4">
    <source>
        <dbReference type="ARBA" id="ARBA00023004"/>
    </source>
</evidence>
<organism evidence="7 8">
    <name type="scientific">Apodospora peruviana</name>
    <dbReference type="NCBI Taxonomy" id="516989"/>
    <lineage>
        <taxon>Eukaryota</taxon>
        <taxon>Fungi</taxon>
        <taxon>Dikarya</taxon>
        <taxon>Ascomycota</taxon>
        <taxon>Pezizomycotina</taxon>
        <taxon>Sordariomycetes</taxon>
        <taxon>Sordariomycetidae</taxon>
        <taxon>Sordariales</taxon>
        <taxon>Lasiosphaeriaceae</taxon>
        <taxon>Apodospora</taxon>
    </lineage>
</organism>
<dbReference type="PANTHER" id="PTHR24305">
    <property type="entry name" value="CYTOCHROME P450"/>
    <property type="match status" value="1"/>
</dbReference>
<dbReference type="Gene3D" id="1.10.630.10">
    <property type="entry name" value="Cytochrome P450"/>
    <property type="match status" value="1"/>
</dbReference>
<reference evidence="7" key="2">
    <citation type="submission" date="2023-06" db="EMBL/GenBank/DDBJ databases">
        <authorList>
            <consortium name="Lawrence Berkeley National Laboratory"/>
            <person name="Haridas S."/>
            <person name="Hensen N."/>
            <person name="Bonometti L."/>
            <person name="Westerberg I."/>
            <person name="Brannstrom I.O."/>
            <person name="Guillou S."/>
            <person name="Cros-Aarteil S."/>
            <person name="Calhoun S."/>
            <person name="Kuo A."/>
            <person name="Mondo S."/>
            <person name="Pangilinan J."/>
            <person name="Riley R."/>
            <person name="Labutti K."/>
            <person name="Andreopoulos B."/>
            <person name="Lipzen A."/>
            <person name="Chen C."/>
            <person name="Yanf M."/>
            <person name="Daum C."/>
            <person name="Ng V."/>
            <person name="Clum A."/>
            <person name="Steindorff A."/>
            <person name="Ohm R."/>
            <person name="Martin F."/>
            <person name="Silar P."/>
            <person name="Natvig D."/>
            <person name="Lalanne C."/>
            <person name="Gautier V."/>
            <person name="Ament-Velasquez S.L."/>
            <person name="Kruys A."/>
            <person name="Hutchinson M.I."/>
            <person name="Powell A.J."/>
            <person name="Barry K."/>
            <person name="Miller A.N."/>
            <person name="Grigoriev I.V."/>
            <person name="Debuchy R."/>
            <person name="Gladieux P."/>
            <person name="Thoren M.H."/>
            <person name="Johannesson H."/>
        </authorList>
    </citation>
    <scope>NUCLEOTIDE SEQUENCE</scope>
    <source>
        <strain evidence="7">CBS 118394</strain>
    </source>
</reference>
<dbReference type="EMBL" id="JAUEDM010000006">
    <property type="protein sequence ID" value="KAK3314545.1"/>
    <property type="molecule type" value="Genomic_DNA"/>
</dbReference>
<keyword evidence="4 5" id="KW-0408">Iron</keyword>
<dbReference type="InterPro" id="IPR050121">
    <property type="entry name" value="Cytochrome_P450_monoxygenase"/>
</dbReference>
<evidence type="ECO:0000313" key="7">
    <source>
        <dbReference type="EMBL" id="KAK3314545.1"/>
    </source>
</evidence>
<name>A0AAE0HX86_9PEZI</name>
<evidence type="ECO:0000256" key="6">
    <source>
        <dbReference type="RuleBase" id="RU000461"/>
    </source>
</evidence>
<dbReference type="PROSITE" id="PS00086">
    <property type="entry name" value="CYTOCHROME_P450"/>
    <property type="match status" value="1"/>
</dbReference>
<dbReference type="AlphaFoldDB" id="A0AAE0HX86"/>
<sequence length="498" mass="56223">MSLQHEADLKNGAMYAACALISAVGQDPSITYFHPSCIAFQKRLHLVILQNHNKYGRVIRLGPSRLVFNTATALRELNSELRWNDIYLNDRITKSDAYLAAASQSIFNVFTALDNDMHRQKRKRVSQVTSERAMRSFEPTMAEQIDIYLEQILTSSKNSEPVNMTERSSRLSLDIVGQLAFGSDLEMQKKEANRFIVKGMQFRDYRGNIYMHYPILRKVSIDAIFDWVFYEVREKFFRLLESMIKARAKLGRHAKADFYSDVAGEMGTDTSIKSPRSGELSAEAWSFLTAVATRKCYRRLEGEIRSTFSSAADIKGGPKLASCTYLRACIDEALRMSPPSSITLWRVQDPKDKEPLVIDCHAIPRGITFGVNTYALHYNEAYFPEPFTFRPERWLDEPGNQEARKRAALEGFAAFSIGARSCAGKAMAYLGLSFVPAKTLWLFDFETAPGKLGKVGGGTPGATDGRDKPGEFQLYDIFTSQHHGPYLVFRAREDPAKV</sequence>
<protein>
    <submittedName>
        <fullName evidence="7">Cytochrome P450</fullName>
    </submittedName>
</protein>
<dbReference type="GO" id="GO:0005506">
    <property type="term" value="F:iron ion binding"/>
    <property type="evidence" value="ECO:0007669"/>
    <property type="project" value="InterPro"/>
</dbReference>
<dbReference type="InterPro" id="IPR036396">
    <property type="entry name" value="Cyt_P450_sf"/>
</dbReference>
<evidence type="ECO:0000256" key="3">
    <source>
        <dbReference type="ARBA" id="ARBA00022723"/>
    </source>
</evidence>
<dbReference type="InterPro" id="IPR017972">
    <property type="entry name" value="Cyt_P450_CS"/>
</dbReference>
<reference evidence="7" key="1">
    <citation type="journal article" date="2023" name="Mol. Phylogenet. Evol.">
        <title>Genome-scale phylogeny and comparative genomics of the fungal order Sordariales.</title>
        <authorList>
            <person name="Hensen N."/>
            <person name="Bonometti L."/>
            <person name="Westerberg I."/>
            <person name="Brannstrom I.O."/>
            <person name="Guillou S."/>
            <person name="Cros-Aarteil S."/>
            <person name="Calhoun S."/>
            <person name="Haridas S."/>
            <person name="Kuo A."/>
            <person name="Mondo S."/>
            <person name="Pangilinan J."/>
            <person name="Riley R."/>
            <person name="LaButti K."/>
            <person name="Andreopoulos B."/>
            <person name="Lipzen A."/>
            <person name="Chen C."/>
            <person name="Yan M."/>
            <person name="Daum C."/>
            <person name="Ng V."/>
            <person name="Clum A."/>
            <person name="Steindorff A."/>
            <person name="Ohm R.A."/>
            <person name="Martin F."/>
            <person name="Silar P."/>
            <person name="Natvig D.O."/>
            <person name="Lalanne C."/>
            <person name="Gautier V."/>
            <person name="Ament-Velasquez S.L."/>
            <person name="Kruys A."/>
            <person name="Hutchinson M.I."/>
            <person name="Powell A.J."/>
            <person name="Barry K."/>
            <person name="Miller A.N."/>
            <person name="Grigoriev I.V."/>
            <person name="Debuchy R."/>
            <person name="Gladieux P."/>
            <person name="Hiltunen Thoren M."/>
            <person name="Johannesson H."/>
        </authorList>
    </citation>
    <scope>NUCLEOTIDE SEQUENCE</scope>
    <source>
        <strain evidence="7">CBS 118394</strain>
    </source>
</reference>
<dbReference type="PRINTS" id="PR00463">
    <property type="entry name" value="EP450I"/>
</dbReference>
<keyword evidence="6" id="KW-0503">Monooxygenase</keyword>
<dbReference type="PANTHER" id="PTHR24305:SF226">
    <property type="entry name" value="CYTOCHROME P450 MONOOXYGENASE"/>
    <property type="match status" value="1"/>
</dbReference>
<accession>A0AAE0HX86</accession>
<evidence type="ECO:0000256" key="1">
    <source>
        <dbReference type="ARBA" id="ARBA00001971"/>
    </source>
</evidence>
<evidence type="ECO:0000313" key="8">
    <source>
        <dbReference type="Proteomes" id="UP001283341"/>
    </source>
</evidence>
<dbReference type="GO" id="GO:0016705">
    <property type="term" value="F:oxidoreductase activity, acting on paired donors, with incorporation or reduction of molecular oxygen"/>
    <property type="evidence" value="ECO:0007669"/>
    <property type="project" value="InterPro"/>
</dbReference>
<keyword evidence="3 5" id="KW-0479">Metal-binding</keyword>
<keyword evidence="8" id="KW-1185">Reference proteome</keyword>
<keyword evidence="2 5" id="KW-0349">Heme</keyword>
<comment type="caution">
    <text evidence="7">The sequence shown here is derived from an EMBL/GenBank/DDBJ whole genome shotgun (WGS) entry which is preliminary data.</text>
</comment>
<dbReference type="Pfam" id="PF00067">
    <property type="entry name" value="p450"/>
    <property type="match status" value="1"/>
</dbReference>
<proteinExistence type="inferred from homology"/>
<dbReference type="GO" id="GO:0020037">
    <property type="term" value="F:heme binding"/>
    <property type="evidence" value="ECO:0007669"/>
    <property type="project" value="InterPro"/>
</dbReference>
<keyword evidence="6" id="KW-0560">Oxidoreductase</keyword>
<comment type="cofactor">
    <cofactor evidence="1 5">
        <name>heme</name>
        <dbReference type="ChEBI" id="CHEBI:30413"/>
    </cofactor>
</comment>
<gene>
    <name evidence="7" type="ORF">B0H66DRAFT_583503</name>
</gene>
<comment type="similarity">
    <text evidence="6">Belongs to the cytochrome P450 family.</text>
</comment>
<dbReference type="GO" id="GO:0004497">
    <property type="term" value="F:monooxygenase activity"/>
    <property type="evidence" value="ECO:0007669"/>
    <property type="project" value="UniProtKB-KW"/>
</dbReference>
<evidence type="ECO:0000256" key="5">
    <source>
        <dbReference type="PIRSR" id="PIRSR602401-1"/>
    </source>
</evidence>
<dbReference type="SUPFAM" id="SSF48264">
    <property type="entry name" value="Cytochrome P450"/>
    <property type="match status" value="1"/>
</dbReference>